<protein>
    <submittedName>
        <fullName evidence="1">Uncharacterized protein</fullName>
    </submittedName>
</protein>
<dbReference type="EMBL" id="JBEDNQ010000006">
    <property type="protein sequence ID" value="MEQ3552188.1"/>
    <property type="molecule type" value="Genomic_DNA"/>
</dbReference>
<sequence>MVTGAGAFRVDPDVVGIQCGVLDDLAETVSALEPSHTDLDTEAYGMAGRLFASSATRAMRSGAYGIRALSRSLAELSSDAKDAAGEYLRGELATVQLLTAIDVPRGDPFVEDPAAPR</sequence>
<evidence type="ECO:0000313" key="1">
    <source>
        <dbReference type="EMBL" id="MEQ3552188.1"/>
    </source>
</evidence>
<dbReference type="Proteomes" id="UP001494902">
    <property type="component" value="Unassembled WGS sequence"/>
</dbReference>
<proteinExistence type="predicted"/>
<evidence type="ECO:0000313" key="2">
    <source>
        <dbReference type="Proteomes" id="UP001494902"/>
    </source>
</evidence>
<name>A0ABV1KCJ3_9PSEU</name>
<gene>
    <name evidence="1" type="ORF">WIS52_17075</name>
</gene>
<organism evidence="1 2">
    <name type="scientific">Pseudonocardia nematodicida</name>
    <dbReference type="NCBI Taxonomy" id="1206997"/>
    <lineage>
        <taxon>Bacteria</taxon>
        <taxon>Bacillati</taxon>
        <taxon>Actinomycetota</taxon>
        <taxon>Actinomycetes</taxon>
        <taxon>Pseudonocardiales</taxon>
        <taxon>Pseudonocardiaceae</taxon>
        <taxon>Pseudonocardia</taxon>
    </lineage>
</organism>
<accession>A0ABV1KCJ3</accession>
<keyword evidence="2" id="KW-1185">Reference proteome</keyword>
<dbReference type="RefSeq" id="WP_349299250.1">
    <property type="nucleotide sequence ID" value="NZ_JBEDNQ010000006.1"/>
</dbReference>
<comment type="caution">
    <text evidence="1">The sequence shown here is derived from an EMBL/GenBank/DDBJ whole genome shotgun (WGS) entry which is preliminary data.</text>
</comment>
<reference evidence="1 2" key="1">
    <citation type="submission" date="2024-03" db="EMBL/GenBank/DDBJ databases">
        <title>Draft genome sequence of Pseudonocardia nematodicida JCM 31783.</title>
        <authorList>
            <person name="Butdee W."/>
            <person name="Duangmal K."/>
        </authorList>
    </citation>
    <scope>NUCLEOTIDE SEQUENCE [LARGE SCALE GENOMIC DNA]</scope>
    <source>
        <strain evidence="1 2">JCM 31783</strain>
    </source>
</reference>